<organism evidence="9 10">
    <name type="scientific">Alkalibacterium olivapovliticus</name>
    <dbReference type="NCBI Taxonomy" id="99907"/>
    <lineage>
        <taxon>Bacteria</taxon>
        <taxon>Bacillati</taxon>
        <taxon>Bacillota</taxon>
        <taxon>Bacilli</taxon>
        <taxon>Lactobacillales</taxon>
        <taxon>Carnobacteriaceae</taxon>
        <taxon>Alkalibacterium</taxon>
    </lineage>
</organism>
<dbReference type="GO" id="GO:0009432">
    <property type="term" value="P:SOS response"/>
    <property type="evidence" value="ECO:0007669"/>
    <property type="project" value="TreeGrafter"/>
</dbReference>
<evidence type="ECO:0000256" key="4">
    <source>
        <dbReference type="ARBA" id="ARBA00022741"/>
    </source>
</evidence>
<dbReference type="Pfam" id="PF01071">
    <property type="entry name" value="GARS_A"/>
    <property type="match status" value="1"/>
</dbReference>
<feature type="domain" description="ATP-grasp" evidence="8">
    <location>
        <begin position="82"/>
        <end position="339"/>
    </location>
</feature>
<evidence type="ECO:0000256" key="5">
    <source>
        <dbReference type="ARBA" id="ARBA00022840"/>
    </source>
</evidence>
<dbReference type="GO" id="GO:0046872">
    <property type="term" value="F:metal ion binding"/>
    <property type="evidence" value="ECO:0007669"/>
    <property type="project" value="InterPro"/>
</dbReference>
<name>A0A2T0W6Z0_9LACT</name>
<dbReference type="EMBL" id="PVTO01000011">
    <property type="protein sequence ID" value="PRY82471.1"/>
    <property type="molecule type" value="Genomic_DNA"/>
</dbReference>
<proteinExistence type="predicted"/>
<evidence type="ECO:0000256" key="2">
    <source>
        <dbReference type="ARBA" id="ARBA00001946"/>
    </source>
</evidence>
<dbReference type="GO" id="GO:0005737">
    <property type="term" value="C:cytoplasm"/>
    <property type="evidence" value="ECO:0007669"/>
    <property type="project" value="TreeGrafter"/>
</dbReference>
<dbReference type="InterPro" id="IPR020561">
    <property type="entry name" value="PRibGlycinamid_synth_ATP-grasp"/>
</dbReference>
<evidence type="ECO:0000256" key="7">
    <source>
        <dbReference type="SAM" id="MobiDB-lite"/>
    </source>
</evidence>
<dbReference type="PANTHER" id="PTHR21621:SF0">
    <property type="entry name" value="BETA-CITRYLGLUTAMATE SYNTHASE B-RELATED"/>
    <property type="match status" value="1"/>
</dbReference>
<dbReference type="RefSeq" id="WP_106193240.1">
    <property type="nucleotide sequence ID" value="NZ_PVTO01000011.1"/>
</dbReference>
<dbReference type="Proteomes" id="UP000238205">
    <property type="component" value="Unassembled WGS sequence"/>
</dbReference>
<dbReference type="GO" id="GO:0005524">
    <property type="term" value="F:ATP binding"/>
    <property type="evidence" value="ECO:0007669"/>
    <property type="project" value="UniProtKB-UniRule"/>
</dbReference>
<feature type="region of interest" description="Disordered" evidence="7">
    <location>
        <begin position="1"/>
        <end position="23"/>
    </location>
</feature>
<comment type="cofactor">
    <cofactor evidence="1">
        <name>Mn(2+)</name>
        <dbReference type="ChEBI" id="CHEBI:29035"/>
    </cofactor>
</comment>
<sequence>MTQEQPTLTRSEQKQAELEEREGLKSRLLEEEALRRGHQTRRLTYDTAIITINSQDCLFKDMNGPLSSAANMEICDNKHVARSLLKANGLTVPASTYVRLTEKDKIEDFAQEIGFPVVIKPNNLARGEGVFTHIDSVDSLHTHLEKLSKLIKDETEKILIEKQFIGDDFRFFVVDGEVLATTKRARSNVTGDGIHTVLKLIEAKNKLRLENRDLKNFLIPTDPAKLGRLFRQGKTLDSVLDDGEYIEVRDESNIASGGDGIDFHETVHPTFKEIAVQAIQSVPGLHYGGVDVIAEDITVEPTEDNHVVTEVEFSPGPLSMFPWEGPPRDMAGPILDFYEKTLNS</sequence>
<accession>A0A2T0W6Z0</accession>
<comment type="cofactor">
    <cofactor evidence="2">
        <name>Mg(2+)</name>
        <dbReference type="ChEBI" id="CHEBI:18420"/>
    </cofactor>
</comment>
<protein>
    <submittedName>
        <fullName evidence="9">D-alanine-D-alanine ligase-like ATP-grasp enzyme</fullName>
    </submittedName>
</protein>
<dbReference type="AlphaFoldDB" id="A0A2T0W6Z0"/>
<feature type="compositionally biased region" description="Polar residues" evidence="7">
    <location>
        <begin position="1"/>
        <end position="10"/>
    </location>
</feature>
<dbReference type="GO" id="GO:0018169">
    <property type="term" value="F:ribosomal S6-glutamic acid ligase activity"/>
    <property type="evidence" value="ECO:0007669"/>
    <property type="project" value="TreeGrafter"/>
</dbReference>
<dbReference type="Gene3D" id="3.30.470.20">
    <property type="entry name" value="ATP-grasp fold, B domain"/>
    <property type="match status" value="2"/>
</dbReference>
<keyword evidence="5 6" id="KW-0067">ATP-binding</keyword>
<evidence type="ECO:0000313" key="9">
    <source>
        <dbReference type="EMBL" id="PRY82471.1"/>
    </source>
</evidence>
<dbReference type="PROSITE" id="PS50975">
    <property type="entry name" value="ATP_GRASP"/>
    <property type="match status" value="1"/>
</dbReference>
<gene>
    <name evidence="9" type="ORF">CLV38_11121</name>
</gene>
<keyword evidence="10" id="KW-1185">Reference proteome</keyword>
<evidence type="ECO:0000313" key="10">
    <source>
        <dbReference type="Proteomes" id="UP000238205"/>
    </source>
</evidence>
<dbReference type="SUPFAM" id="SSF56059">
    <property type="entry name" value="Glutathione synthetase ATP-binding domain-like"/>
    <property type="match status" value="1"/>
</dbReference>
<evidence type="ECO:0000256" key="1">
    <source>
        <dbReference type="ARBA" id="ARBA00001936"/>
    </source>
</evidence>
<evidence type="ECO:0000259" key="8">
    <source>
        <dbReference type="PROSITE" id="PS50975"/>
    </source>
</evidence>
<reference evidence="9 10" key="1">
    <citation type="submission" date="2018-03" db="EMBL/GenBank/DDBJ databases">
        <title>Genomic Encyclopedia of Archaeal and Bacterial Type Strains, Phase II (KMG-II): from individual species to whole genera.</title>
        <authorList>
            <person name="Goeker M."/>
        </authorList>
    </citation>
    <scope>NUCLEOTIDE SEQUENCE [LARGE SCALE GENOMIC DNA]</scope>
    <source>
        <strain evidence="9 10">DSM 13175</strain>
    </source>
</reference>
<comment type="caution">
    <text evidence="9">The sequence shown here is derived from an EMBL/GenBank/DDBJ whole genome shotgun (WGS) entry which is preliminary data.</text>
</comment>
<dbReference type="OrthoDB" id="9803907at2"/>
<keyword evidence="4 6" id="KW-0547">Nucleotide-binding</keyword>
<evidence type="ECO:0000256" key="6">
    <source>
        <dbReference type="PROSITE-ProRule" id="PRU00409"/>
    </source>
</evidence>
<dbReference type="InterPro" id="IPR011761">
    <property type="entry name" value="ATP-grasp"/>
</dbReference>
<dbReference type="PANTHER" id="PTHR21621">
    <property type="entry name" value="RIBOSOMAL PROTEIN S6 MODIFICATION PROTEIN"/>
    <property type="match status" value="1"/>
</dbReference>
<evidence type="ECO:0000256" key="3">
    <source>
        <dbReference type="ARBA" id="ARBA00022598"/>
    </source>
</evidence>
<feature type="compositionally biased region" description="Basic and acidic residues" evidence="7">
    <location>
        <begin position="11"/>
        <end position="23"/>
    </location>
</feature>
<keyword evidence="3 9" id="KW-0436">Ligase</keyword>